<organism evidence="2 3">
    <name type="scientific">Luteitalea pratensis</name>
    <dbReference type="NCBI Taxonomy" id="1855912"/>
    <lineage>
        <taxon>Bacteria</taxon>
        <taxon>Pseudomonadati</taxon>
        <taxon>Acidobacteriota</taxon>
        <taxon>Vicinamibacteria</taxon>
        <taxon>Vicinamibacterales</taxon>
        <taxon>Vicinamibacteraceae</taxon>
        <taxon>Luteitalea</taxon>
    </lineage>
</organism>
<proteinExistence type="predicted"/>
<evidence type="ECO:0000313" key="2">
    <source>
        <dbReference type="EMBL" id="AMY07044.1"/>
    </source>
</evidence>
<dbReference type="SMART" id="SM00382">
    <property type="entry name" value="AAA"/>
    <property type="match status" value="1"/>
</dbReference>
<dbReference type="InterPro" id="IPR027417">
    <property type="entry name" value="P-loop_NTPase"/>
</dbReference>
<keyword evidence="2" id="KW-0378">Hydrolase</keyword>
<dbReference type="InterPro" id="IPR011704">
    <property type="entry name" value="ATPase_dyneun-rel_AAA"/>
</dbReference>
<dbReference type="InterPro" id="IPR003593">
    <property type="entry name" value="AAA+_ATPase"/>
</dbReference>
<dbReference type="GO" id="GO:0005524">
    <property type="term" value="F:ATP binding"/>
    <property type="evidence" value="ECO:0007669"/>
    <property type="project" value="InterPro"/>
</dbReference>
<dbReference type="Proteomes" id="UP000076079">
    <property type="component" value="Chromosome"/>
</dbReference>
<dbReference type="Gene3D" id="3.40.50.300">
    <property type="entry name" value="P-loop containing nucleotide triphosphate hydrolases"/>
    <property type="match status" value="2"/>
</dbReference>
<dbReference type="KEGG" id="abac:LuPra_00208"/>
<dbReference type="Pfam" id="PF01878">
    <property type="entry name" value="EVE"/>
    <property type="match status" value="1"/>
</dbReference>
<dbReference type="SUPFAM" id="SSF88697">
    <property type="entry name" value="PUA domain-like"/>
    <property type="match status" value="1"/>
</dbReference>
<dbReference type="InterPro" id="IPR052934">
    <property type="entry name" value="Methyl-DNA_Rec/Restrict_Enz"/>
</dbReference>
<evidence type="ECO:0000313" key="3">
    <source>
        <dbReference type="Proteomes" id="UP000076079"/>
    </source>
</evidence>
<dbReference type="EMBL" id="CP015136">
    <property type="protein sequence ID" value="AMY07044.1"/>
    <property type="molecule type" value="Genomic_DNA"/>
</dbReference>
<dbReference type="Pfam" id="PF07728">
    <property type="entry name" value="AAA_5"/>
    <property type="match status" value="1"/>
</dbReference>
<reference evidence="2 3" key="1">
    <citation type="journal article" date="2016" name="Genome Announc.">
        <title>First Complete Genome Sequence of a Subdivision 6 Acidobacterium Strain.</title>
        <authorList>
            <person name="Huang S."/>
            <person name="Vieira S."/>
            <person name="Bunk B."/>
            <person name="Riedel T."/>
            <person name="Sproer C."/>
            <person name="Overmann J."/>
        </authorList>
    </citation>
    <scope>NUCLEOTIDE SEQUENCE [LARGE SCALE GENOMIC DNA]</scope>
    <source>
        <strain evidence="3">DSM 100886 HEG_-6_39</strain>
    </source>
</reference>
<dbReference type="AlphaFoldDB" id="A0A143PH06"/>
<evidence type="ECO:0000259" key="1">
    <source>
        <dbReference type="SMART" id="SM00382"/>
    </source>
</evidence>
<accession>A0A143PH06</accession>
<dbReference type="PANTHER" id="PTHR37291:SF1">
    <property type="entry name" value="TYPE IV METHYL-DIRECTED RESTRICTION ENZYME ECOKMCRB SUBUNIT"/>
    <property type="match status" value="1"/>
</dbReference>
<reference evidence="3" key="2">
    <citation type="submission" date="2016-04" db="EMBL/GenBank/DDBJ databases">
        <title>First Complete Genome Sequence of a Subdivision 6 Acidobacterium.</title>
        <authorList>
            <person name="Huang S."/>
            <person name="Vieira S."/>
            <person name="Bunk B."/>
            <person name="Riedel T."/>
            <person name="Sproeer C."/>
            <person name="Overmann J."/>
        </authorList>
    </citation>
    <scope>NUCLEOTIDE SEQUENCE [LARGE SCALE GENOMIC DNA]</scope>
    <source>
        <strain evidence="3">DSM 100886 HEG_-6_39</strain>
    </source>
</reference>
<dbReference type="InterPro" id="IPR002740">
    <property type="entry name" value="EVE_domain"/>
</dbReference>
<gene>
    <name evidence="2" type="primary">mcrB</name>
    <name evidence="2" type="ORF">LuPra_00208</name>
</gene>
<protein>
    <submittedName>
        <fullName evidence="2">5-methylcytosine-specific restriction enzyme B</fullName>
        <ecNumber evidence="2">3.1.21.-</ecNumber>
    </submittedName>
</protein>
<dbReference type="REBASE" id="150638">
    <property type="entry name" value="Aba100886McrBCP"/>
</dbReference>
<dbReference type="STRING" id="1855912.LuPra_00208"/>
<feature type="domain" description="AAA+ ATPase" evidence="1">
    <location>
        <begin position="350"/>
        <end position="689"/>
    </location>
</feature>
<keyword evidence="3" id="KW-1185">Reference proteome</keyword>
<dbReference type="Gene3D" id="3.10.590.10">
    <property type="entry name" value="ph1033 like domains"/>
    <property type="match status" value="1"/>
</dbReference>
<dbReference type="InterPro" id="IPR015947">
    <property type="entry name" value="PUA-like_sf"/>
</dbReference>
<name>A0A143PH06_LUTPR</name>
<dbReference type="SUPFAM" id="SSF52540">
    <property type="entry name" value="P-loop containing nucleoside triphosphate hydrolases"/>
    <property type="match status" value="1"/>
</dbReference>
<dbReference type="PANTHER" id="PTHR37291">
    <property type="entry name" value="5-METHYLCYTOSINE-SPECIFIC RESTRICTION ENZYME B"/>
    <property type="match status" value="1"/>
</dbReference>
<sequence>MPLERYALGQDTSDDTFCQWMEYRSQHLGSIRGGSARKLIIYKHKDKPGWYCDPEYKDEQEAWVAVRQAFIQAFEKAKVGDWNTIDDLTPLSGGPALRLKTLRVYFPADVLPIASKQHLRHFLRALDRKEADDRGLDVVRLNRALLDAVRSRSDFEGWSPPEVERFFYHWADPRDQRRIVKIAPGEDAKYWDDCLREGYICVGWDQVGDLRDFESKESFRARFEKEYSDTYSNHRPTISKKANEVWTLSELEPGDLVVANKGTSQILGIGKVVEPAYTWMPDREEFRHTAQVEWDTSYAKTIPPQNRWALVTVAPVPAALYKTIVGEKAAPVSPSPIDPLSRDIAEALERKGQVILYGPPGTGKTYHARRFAVAWLLQHEGRTADAQTVLADVDKFLEVERELSTVQVSRRVWWVVANPKEWSWDRLFKEKRVSYRHGRLQRNYPHVKAGDLVIGYQSTPEKRVVALARVSKGFGAHDGKEPTIEITPLARVTNGLTYDELAADAILKASEPMRFRNQGTLFGLSADEADHVLSLLAERDPDLQPFVGDDEVVSPLTRVTFHPSYSYEDFIEGFRPHDTGDRSLSLRLADGVFKRVCHAALAQPAKRFLLVVDEINRANVAKVLGELITLLEIDKRGLLITLPQSKESFCIPPNVFLLGTMNTADRSIKLLDAALRRRFAFIELMPDVEVLRGSKVGTLALDDFLEELNRRIAKTEGREKQIGHSFLLEDGEPITDADEFARRFRQEILPLLQEYCYDDYTALASYIGPKLVDKNAQTLDRERLADADALVAALEEEFGRREGGVV</sequence>
<dbReference type="GO" id="GO:0016887">
    <property type="term" value="F:ATP hydrolysis activity"/>
    <property type="evidence" value="ECO:0007669"/>
    <property type="project" value="InterPro"/>
</dbReference>
<dbReference type="EC" id="3.1.21.-" evidence="2"/>